<feature type="compositionally biased region" description="Pro residues" evidence="1">
    <location>
        <begin position="470"/>
        <end position="495"/>
    </location>
</feature>
<feature type="compositionally biased region" description="Pro residues" evidence="1">
    <location>
        <begin position="515"/>
        <end position="526"/>
    </location>
</feature>
<keyword evidence="2" id="KW-0812">Transmembrane</keyword>
<proteinExistence type="predicted"/>
<organism evidence="4 5">
    <name type="scientific">Streptacidiphilus monticola</name>
    <dbReference type="NCBI Taxonomy" id="2161674"/>
    <lineage>
        <taxon>Bacteria</taxon>
        <taxon>Bacillati</taxon>
        <taxon>Actinomycetota</taxon>
        <taxon>Actinomycetes</taxon>
        <taxon>Kitasatosporales</taxon>
        <taxon>Streptomycetaceae</taxon>
        <taxon>Streptacidiphilus</taxon>
    </lineage>
</organism>
<feature type="region of interest" description="Disordered" evidence="1">
    <location>
        <begin position="35"/>
        <end position="96"/>
    </location>
</feature>
<feature type="transmembrane region" description="Helical" evidence="2">
    <location>
        <begin position="150"/>
        <end position="172"/>
    </location>
</feature>
<feature type="compositionally biased region" description="Pro residues" evidence="1">
    <location>
        <begin position="596"/>
        <end position="605"/>
    </location>
</feature>
<keyword evidence="3" id="KW-0732">Signal</keyword>
<name>A0ABW1G0W9_9ACTN</name>
<feature type="region of interest" description="Disordered" evidence="1">
    <location>
        <begin position="414"/>
        <end position="616"/>
    </location>
</feature>
<feature type="transmembrane region" description="Helical" evidence="2">
    <location>
        <begin position="242"/>
        <end position="261"/>
    </location>
</feature>
<feature type="transmembrane region" description="Helical" evidence="2">
    <location>
        <begin position="268"/>
        <end position="288"/>
    </location>
</feature>
<feature type="signal peptide" evidence="3">
    <location>
        <begin position="1"/>
        <end position="28"/>
    </location>
</feature>
<feature type="compositionally biased region" description="Basic residues" evidence="1">
    <location>
        <begin position="607"/>
        <end position="616"/>
    </location>
</feature>
<feature type="transmembrane region" description="Helical" evidence="2">
    <location>
        <begin position="184"/>
        <end position="206"/>
    </location>
</feature>
<dbReference type="RefSeq" id="WP_380582802.1">
    <property type="nucleotide sequence ID" value="NZ_JBHSQJ010000046.1"/>
</dbReference>
<dbReference type="InterPro" id="IPR045782">
    <property type="entry name" value="TrbL_3"/>
</dbReference>
<protein>
    <submittedName>
        <fullName evidence="4">Uncharacterized protein</fullName>
    </submittedName>
</protein>
<evidence type="ECO:0000313" key="5">
    <source>
        <dbReference type="Proteomes" id="UP001596174"/>
    </source>
</evidence>
<evidence type="ECO:0000256" key="2">
    <source>
        <dbReference type="SAM" id="Phobius"/>
    </source>
</evidence>
<keyword evidence="2" id="KW-0472">Membrane</keyword>
<dbReference type="PANTHER" id="PTHR48125:SF10">
    <property type="entry name" value="OS12G0136300 PROTEIN"/>
    <property type="match status" value="1"/>
</dbReference>
<evidence type="ECO:0000256" key="1">
    <source>
        <dbReference type="SAM" id="MobiDB-lite"/>
    </source>
</evidence>
<feature type="transmembrane region" description="Helical" evidence="2">
    <location>
        <begin position="300"/>
        <end position="323"/>
    </location>
</feature>
<reference evidence="5" key="1">
    <citation type="journal article" date="2019" name="Int. J. Syst. Evol. Microbiol.">
        <title>The Global Catalogue of Microorganisms (GCM) 10K type strain sequencing project: providing services to taxonomists for standard genome sequencing and annotation.</title>
        <authorList>
            <consortium name="The Broad Institute Genomics Platform"/>
            <consortium name="The Broad Institute Genome Sequencing Center for Infectious Disease"/>
            <person name="Wu L."/>
            <person name="Ma J."/>
        </authorList>
    </citation>
    <scope>NUCLEOTIDE SEQUENCE [LARGE SCALE GENOMIC DNA]</scope>
    <source>
        <strain evidence="5">JCM 4816</strain>
    </source>
</reference>
<feature type="compositionally biased region" description="Pro residues" evidence="1">
    <location>
        <begin position="538"/>
        <end position="588"/>
    </location>
</feature>
<evidence type="ECO:0000313" key="4">
    <source>
        <dbReference type="EMBL" id="MFC5907908.1"/>
    </source>
</evidence>
<dbReference type="Pfam" id="PF19590">
    <property type="entry name" value="TrbL_3"/>
    <property type="match status" value="1"/>
</dbReference>
<evidence type="ECO:0000256" key="3">
    <source>
        <dbReference type="SAM" id="SignalP"/>
    </source>
</evidence>
<feature type="chain" id="PRO_5045771394" evidence="3">
    <location>
        <begin position="29"/>
        <end position="616"/>
    </location>
</feature>
<dbReference type="EMBL" id="JBHSQJ010000046">
    <property type="protein sequence ID" value="MFC5907908.1"/>
    <property type="molecule type" value="Genomic_DNA"/>
</dbReference>
<feature type="compositionally biased region" description="Pro residues" evidence="1">
    <location>
        <begin position="424"/>
        <end position="442"/>
    </location>
</feature>
<accession>A0ABW1G0W9</accession>
<feature type="compositionally biased region" description="Low complexity" evidence="1">
    <location>
        <begin position="449"/>
        <end position="469"/>
    </location>
</feature>
<feature type="compositionally biased region" description="Pro residues" evidence="1">
    <location>
        <begin position="51"/>
        <end position="80"/>
    </location>
</feature>
<keyword evidence="2" id="KW-1133">Transmembrane helix</keyword>
<sequence length="616" mass="62569">MTHRQRPLVRLCLVAAGLLTVLLGAVHAAAAAPVPHPSPGPSPVGGAVRPQPSPGPAPTPPPVHPAPVPVPKPKPAPPPNGGLVPPADPSPTGGPSIFDIPGQVRAAIAGFLADLIRPLVTPVINGLVRLLLSTPDVTRLPRIVQLWDGLRILACSLYTLFVLAAGILAMGHGTVQQRWPARELIPRLALGFLASNLSLMVCHQTLVLANAVSRAVFGDGVSADDMAATLVGIVLSGNPDTAPLYATVFALALVVMGIALLATLMVRIAAVMVLVVCAPLLLACHGHPATENPARLWWRAFTGVMALQVLQSVVFLTCVKVLLDAGNYGFLGLPSSTALVNLIVLGGCLFLLIRLPGWIRHLVTNPVQRATGGSRRLAQTMLLGAFGLRLGPYAAGAHLARRLRRLRPAAAHLMAPVGNRGPGGAPPPAPAPAPPPGGPAPNRPGGGRPQLAPAQAAGKAGGPAAAQTPPSAPGAPPGAPGPQPRPGPGHGPGPGVPRYEWGRPRVRGSAAHLPPAAPGAPAPAGAPPQRAMALHGTPPAPPSGRPGPTPGALPPTPPGTEPVRPPAPPQPGTPPGRPARPALPPAPRRPALLRPPLDPPAPPPKSSSRKRRGDTP</sequence>
<comment type="caution">
    <text evidence="4">The sequence shown here is derived from an EMBL/GenBank/DDBJ whole genome shotgun (WGS) entry which is preliminary data.</text>
</comment>
<dbReference type="Proteomes" id="UP001596174">
    <property type="component" value="Unassembled WGS sequence"/>
</dbReference>
<keyword evidence="5" id="KW-1185">Reference proteome</keyword>
<dbReference type="PANTHER" id="PTHR48125">
    <property type="entry name" value="LP07818P1"/>
    <property type="match status" value="1"/>
</dbReference>
<gene>
    <name evidence="4" type="ORF">ACFP3V_11860</name>
</gene>
<feature type="transmembrane region" description="Helical" evidence="2">
    <location>
        <begin position="330"/>
        <end position="353"/>
    </location>
</feature>